<dbReference type="InterPro" id="IPR016166">
    <property type="entry name" value="FAD-bd_PCMH"/>
</dbReference>
<dbReference type="InterPro" id="IPR006094">
    <property type="entry name" value="Oxid_FAD_bind_N"/>
</dbReference>
<dbReference type="SUPFAM" id="SSF55103">
    <property type="entry name" value="FAD-linked oxidases, C-terminal domain"/>
    <property type="match status" value="1"/>
</dbReference>
<evidence type="ECO:0000256" key="3">
    <source>
        <dbReference type="ARBA" id="ARBA00022630"/>
    </source>
</evidence>
<comment type="caution">
    <text evidence="10">The sequence shown here is derived from an EMBL/GenBank/DDBJ whole genome shotgun (WGS) entry which is preliminary data.</text>
</comment>
<dbReference type="InterPro" id="IPR036318">
    <property type="entry name" value="FAD-bd_PCMH-like_sf"/>
</dbReference>
<name>A0A921ISB5_9ACTN</name>
<accession>A0A921ISB5</accession>
<organism evidence="10 11">
    <name type="scientific">Enorma phocaeensis</name>
    <dbReference type="NCBI Taxonomy" id="1871019"/>
    <lineage>
        <taxon>Bacteria</taxon>
        <taxon>Bacillati</taxon>
        <taxon>Actinomycetota</taxon>
        <taxon>Coriobacteriia</taxon>
        <taxon>Coriobacteriales</taxon>
        <taxon>Coriobacteriaceae</taxon>
        <taxon>Enorma</taxon>
    </lineage>
</organism>
<dbReference type="GO" id="GO:0004458">
    <property type="term" value="F:D-lactate dehydrogenase (cytochrome) activity"/>
    <property type="evidence" value="ECO:0007669"/>
    <property type="project" value="UniProtKB-EC"/>
</dbReference>
<dbReference type="Pfam" id="PF01565">
    <property type="entry name" value="FAD_binding_4"/>
    <property type="match status" value="2"/>
</dbReference>
<dbReference type="GO" id="GO:0008720">
    <property type="term" value="F:D-lactate dehydrogenase (NAD+) activity"/>
    <property type="evidence" value="ECO:0007669"/>
    <property type="project" value="TreeGrafter"/>
</dbReference>
<keyword evidence="3" id="KW-0285">Flavoprotein</keyword>
<dbReference type="SUPFAM" id="SSF56176">
    <property type="entry name" value="FAD-binding/transporter-associated domain-like"/>
    <property type="match status" value="1"/>
</dbReference>
<evidence type="ECO:0000256" key="8">
    <source>
        <dbReference type="SAM" id="MobiDB-lite"/>
    </source>
</evidence>
<dbReference type="AlphaFoldDB" id="A0A921ISB5"/>
<evidence type="ECO:0000256" key="4">
    <source>
        <dbReference type="ARBA" id="ARBA00022827"/>
    </source>
</evidence>
<dbReference type="Pfam" id="PF02913">
    <property type="entry name" value="FAD-oxidase_C"/>
    <property type="match status" value="1"/>
</dbReference>
<comment type="similarity">
    <text evidence="2">Belongs to the FAD-binding oxidoreductase/transferase type 4 family.</text>
</comment>
<evidence type="ECO:0000256" key="5">
    <source>
        <dbReference type="ARBA" id="ARBA00022946"/>
    </source>
</evidence>
<proteinExistence type="inferred from homology"/>
<evidence type="ECO:0000259" key="9">
    <source>
        <dbReference type="PROSITE" id="PS51387"/>
    </source>
</evidence>
<dbReference type="InterPro" id="IPR016169">
    <property type="entry name" value="FAD-bd_PCMH_sub2"/>
</dbReference>
<dbReference type="Gene3D" id="1.10.45.10">
    <property type="entry name" value="Vanillyl-alcohol Oxidase, Chain A, domain 4"/>
    <property type="match status" value="1"/>
</dbReference>
<keyword evidence="6" id="KW-0560">Oxidoreductase</keyword>
<feature type="domain" description="FAD-binding PCMH-type" evidence="9">
    <location>
        <begin position="24"/>
        <end position="262"/>
    </location>
</feature>
<dbReference type="InterPro" id="IPR016167">
    <property type="entry name" value="FAD-bd_PCMH_sub1"/>
</dbReference>
<sequence length="580" mass="61603">MRVTQAQIEACGSEHEDYLHDESRSAGFAESISFPQSEDEVRAILRELHERRVPVTVQGARTGLAAGAVPHGGHVLNLSRMNRVIGLARDGAGTFSVRVQPGVILSELRKYLSAKRFPLNGWDEPSKAAAQALAEAPEQMFPTDPTESTACLGGMAACNASGARSYRYGPMRPHVQALRMVLADGDVLALRRGAVCARGRALALTTEGGRRIVADLPTYTMPHAKNASGYYIEDNMDAIDLVIGSDGTLGVITELELALMPAPAVIWAASCFFTDEQAALDATVAVRAGLSHVAALEYFDPAALDILRRAKASGTAFASLPDLPAEHEGAFCCLYVELHCADEDQAMADLSLLAEILGKTGGDAQRTWVARTAVDREALTFFRHAVPESVNMLIDERRRTDASITKLGSDMSVPNERLHDVVALYRATLAEAGLQAAAWGHIGDNHLHVNVLPRSHDEFLRGKRLFERWAHEVTAMGGAVSAEHGVGKLKRDFLAIMYGDEHLREMARVKGAFDPYGQLGRGNLFPEELLAATEEASTGAGPGAAEGASSGAGPGAAADFAAGTSGAAGFEQPGCEGVGA</sequence>
<comment type="cofactor">
    <cofactor evidence="1">
        <name>FAD</name>
        <dbReference type="ChEBI" id="CHEBI:57692"/>
    </cofactor>
</comment>
<dbReference type="EC" id="1.1.2.4" evidence="7"/>
<keyword evidence="5" id="KW-0809">Transit peptide</keyword>
<protein>
    <recommendedName>
        <fullName evidence="7">D-lactate dehydrogenase (cytochrome)</fullName>
        <ecNumber evidence="7">1.1.2.4</ecNumber>
    </recommendedName>
</protein>
<evidence type="ECO:0000256" key="2">
    <source>
        <dbReference type="ARBA" id="ARBA00008000"/>
    </source>
</evidence>
<dbReference type="Gene3D" id="3.30.43.10">
    <property type="entry name" value="Uridine Diphospho-n-acetylenolpyruvylglucosamine Reductase, domain 2"/>
    <property type="match status" value="1"/>
</dbReference>
<dbReference type="InterPro" id="IPR004113">
    <property type="entry name" value="FAD-bd_oxidored_4_C"/>
</dbReference>
<reference evidence="10" key="2">
    <citation type="submission" date="2021-09" db="EMBL/GenBank/DDBJ databases">
        <authorList>
            <person name="Gilroy R."/>
        </authorList>
    </citation>
    <scope>NUCLEOTIDE SEQUENCE</scope>
    <source>
        <strain evidence="10">ChiHjej13B12-9602</strain>
    </source>
</reference>
<feature type="region of interest" description="Disordered" evidence="8">
    <location>
        <begin position="534"/>
        <end position="556"/>
    </location>
</feature>
<evidence type="ECO:0000256" key="7">
    <source>
        <dbReference type="ARBA" id="ARBA00038897"/>
    </source>
</evidence>
<dbReference type="GO" id="GO:1903457">
    <property type="term" value="P:lactate catabolic process"/>
    <property type="evidence" value="ECO:0007669"/>
    <property type="project" value="TreeGrafter"/>
</dbReference>
<dbReference type="Gene3D" id="3.30.465.10">
    <property type="match status" value="1"/>
</dbReference>
<dbReference type="RefSeq" id="WP_273188926.1">
    <property type="nucleotide sequence ID" value="NZ_DYUZ01000008.1"/>
</dbReference>
<evidence type="ECO:0000256" key="6">
    <source>
        <dbReference type="ARBA" id="ARBA00023002"/>
    </source>
</evidence>
<evidence type="ECO:0000313" key="10">
    <source>
        <dbReference type="EMBL" id="HJG36651.1"/>
    </source>
</evidence>
<evidence type="ECO:0000313" key="11">
    <source>
        <dbReference type="Proteomes" id="UP000753256"/>
    </source>
</evidence>
<reference evidence="10" key="1">
    <citation type="journal article" date="2021" name="PeerJ">
        <title>Extensive microbial diversity within the chicken gut microbiome revealed by metagenomics and culture.</title>
        <authorList>
            <person name="Gilroy R."/>
            <person name="Ravi A."/>
            <person name="Getino M."/>
            <person name="Pursley I."/>
            <person name="Horton D.L."/>
            <person name="Alikhan N.F."/>
            <person name="Baker D."/>
            <person name="Gharbi K."/>
            <person name="Hall N."/>
            <person name="Watson M."/>
            <person name="Adriaenssens E.M."/>
            <person name="Foster-Nyarko E."/>
            <person name="Jarju S."/>
            <person name="Secka A."/>
            <person name="Antonio M."/>
            <person name="Oren A."/>
            <person name="Chaudhuri R.R."/>
            <person name="La Ragione R."/>
            <person name="Hildebrand F."/>
            <person name="Pallen M.J."/>
        </authorList>
    </citation>
    <scope>NUCLEOTIDE SEQUENCE</scope>
    <source>
        <strain evidence="10">ChiHjej13B12-9602</strain>
    </source>
</reference>
<dbReference type="InterPro" id="IPR016164">
    <property type="entry name" value="FAD-linked_Oxase-like_C"/>
</dbReference>
<dbReference type="Proteomes" id="UP000753256">
    <property type="component" value="Unassembled WGS sequence"/>
</dbReference>
<dbReference type="PANTHER" id="PTHR11748:SF111">
    <property type="entry name" value="D-LACTATE DEHYDROGENASE, MITOCHONDRIAL-RELATED"/>
    <property type="match status" value="1"/>
</dbReference>
<gene>
    <name evidence="10" type="ORF">K8V70_02135</name>
</gene>
<dbReference type="PROSITE" id="PS51387">
    <property type="entry name" value="FAD_PCMH"/>
    <property type="match status" value="1"/>
</dbReference>
<feature type="compositionally biased region" description="Gly residues" evidence="8">
    <location>
        <begin position="540"/>
        <end position="554"/>
    </location>
</feature>
<evidence type="ECO:0000256" key="1">
    <source>
        <dbReference type="ARBA" id="ARBA00001974"/>
    </source>
</evidence>
<dbReference type="GO" id="GO:0071949">
    <property type="term" value="F:FAD binding"/>
    <property type="evidence" value="ECO:0007669"/>
    <property type="project" value="InterPro"/>
</dbReference>
<dbReference type="Gene3D" id="3.30.70.2740">
    <property type="match status" value="1"/>
</dbReference>
<dbReference type="EMBL" id="DYUZ01000008">
    <property type="protein sequence ID" value="HJG36651.1"/>
    <property type="molecule type" value="Genomic_DNA"/>
</dbReference>
<dbReference type="InterPro" id="IPR016171">
    <property type="entry name" value="Vanillyl_alc_oxidase_C-sub2"/>
</dbReference>
<dbReference type="PANTHER" id="PTHR11748">
    <property type="entry name" value="D-LACTATE DEHYDROGENASE"/>
    <property type="match status" value="1"/>
</dbReference>
<keyword evidence="4" id="KW-0274">FAD</keyword>